<keyword evidence="4" id="KW-1185">Reference proteome</keyword>
<gene>
    <name evidence="3" type="ORF">TorRG33x02_187650</name>
</gene>
<reference evidence="4" key="1">
    <citation type="submission" date="2016-06" db="EMBL/GenBank/DDBJ databases">
        <title>Parallel loss of symbiosis genes in relatives of nitrogen-fixing non-legume Parasponia.</title>
        <authorList>
            <person name="Van Velzen R."/>
            <person name="Holmer R."/>
            <person name="Bu F."/>
            <person name="Rutten L."/>
            <person name="Van Zeijl A."/>
            <person name="Liu W."/>
            <person name="Santuari L."/>
            <person name="Cao Q."/>
            <person name="Sharma T."/>
            <person name="Shen D."/>
            <person name="Roswanjaya Y."/>
            <person name="Wardhani T."/>
            <person name="Kalhor M.S."/>
            <person name="Jansen J."/>
            <person name="Van den Hoogen J."/>
            <person name="Gungor B."/>
            <person name="Hartog M."/>
            <person name="Hontelez J."/>
            <person name="Verver J."/>
            <person name="Yang W.-C."/>
            <person name="Schijlen E."/>
            <person name="Repin R."/>
            <person name="Schilthuizen M."/>
            <person name="Schranz E."/>
            <person name="Heidstra R."/>
            <person name="Miyata K."/>
            <person name="Fedorova E."/>
            <person name="Kohlen W."/>
            <person name="Bisseling T."/>
            <person name="Smit S."/>
            <person name="Geurts R."/>
        </authorList>
    </citation>
    <scope>NUCLEOTIDE SEQUENCE [LARGE SCALE GENOMIC DNA]</scope>
    <source>
        <strain evidence="4">cv. RG33-2</strain>
    </source>
</reference>
<feature type="transmembrane region" description="Helical" evidence="2">
    <location>
        <begin position="93"/>
        <end position="113"/>
    </location>
</feature>
<proteinExistence type="predicted"/>
<feature type="region of interest" description="Disordered" evidence="1">
    <location>
        <begin position="115"/>
        <end position="134"/>
    </location>
</feature>
<dbReference type="EMBL" id="JXTC01000147">
    <property type="protein sequence ID" value="PON85485.1"/>
    <property type="molecule type" value="Genomic_DNA"/>
</dbReference>
<feature type="non-terminal residue" evidence="3">
    <location>
        <position position="134"/>
    </location>
</feature>
<protein>
    <recommendedName>
        <fullName evidence="5">Transmembrane protein</fullName>
    </recommendedName>
</protein>
<sequence>MASRIWASTKWPMRALAMTGMVTACLISLMSWGSLIRATPPWARMSAGTRSRAMTAHAPASSAIRACSAFTTSMMTPPRSIWARPTFTENGDFLAVSYMAPFPYTVTTPVSAIRMKKKKKKKKKEVETNPKEGG</sequence>
<evidence type="ECO:0000313" key="4">
    <source>
        <dbReference type="Proteomes" id="UP000237000"/>
    </source>
</evidence>
<keyword evidence="2" id="KW-0472">Membrane</keyword>
<dbReference type="Proteomes" id="UP000237000">
    <property type="component" value="Unassembled WGS sequence"/>
</dbReference>
<name>A0A2P5EIY4_TREOI</name>
<keyword evidence="2" id="KW-0812">Transmembrane</keyword>
<evidence type="ECO:0000256" key="1">
    <source>
        <dbReference type="SAM" id="MobiDB-lite"/>
    </source>
</evidence>
<keyword evidence="2" id="KW-1133">Transmembrane helix</keyword>
<accession>A0A2P5EIY4</accession>
<feature type="compositionally biased region" description="Basic and acidic residues" evidence="1">
    <location>
        <begin position="124"/>
        <end position="134"/>
    </location>
</feature>
<comment type="caution">
    <text evidence="3">The sequence shown here is derived from an EMBL/GenBank/DDBJ whole genome shotgun (WGS) entry which is preliminary data.</text>
</comment>
<dbReference type="OrthoDB" id="10282993at2759"/>
<dbReference type="AlphaFoldDB" id="A0A2P5EIY4"/>
<organism evidence="3 4">
    <name type="scientific">Trema orientale</name>
    <name type="common">Charcoal tree</name>
    <name type="synonym">Celtis orientalis</name>
    <dbReference type="NCBI Taxonomy" id="63057"/>
    <lineage>
        <taxon>Eukaryota</taxon>
        <taxon>Viridiplantae</taxon>
        <taxon>Streptophyta</taxon>
        <taxon>Embryophyta</taxon>
        <taxon>Tracheophyta</taxon>
        <taxon>Spermatophyta</taxon>
        <taxon>Magnoliopsida</taxon>
        <taxon>eudicotyledons</taxon>
        <taxon>Gunneridae</taxon>
        <taxon>Pentapetalae</taxon>
        <taxon>rosids</taxon>
        <taxon>fabids</taxon>
        <taxon>Rosales</taxon>
        <taxon>Cannabaceae</taxon>
        <taxon>Trema</taxon>
    </lineage>
</organism>
<evidence type="ECO:0008006" key="5">
    <source>
        <dbReference type="Google" id="ProtNLM"/>
    </source>
</evidence>
<dbReference type="PROSITE" id="PS51257">
    <property type="entry name" value="PROKAR_LIPOPROTEIN"/>
    <property type="match status" value="1"/>
</dbReference>
<evidence type="ECO:0000256" key="2">
    <source>
        <dbReference type="SAM" id="Phobius"/>
    </source>
</evidence>
<dbReference type="InParanoid" id="A0A2P5EIY4"/>
<evidence type="ECO:0000313" key="3">
    <source>
        <dbReference type="EMBL" id="PON85485.1"/>
    </source>
</evidence>